<evidence type="ECO:0000313" key="3">
    <source>
        <dbReference type="EMBL" id="KAH6598376.1"/>
    </source>
</evidence>
<comment type="similarity">
    <text evidence="1">Belongs to the TCP11 family.</text>
</comment>
<dbReference type="Pfam" id="PF05794">
    <property type="entry name" value="Tcp11"/>
    <property type="match status" value="1"/>
</dbReference>
<feature type="region of interest" description="Disordered" evidence="2">
    <location>
        <begin position="417"/>
        <end position="517"/>
    </location>
</feature>
<sequence length="973" mass="108972">MEFDNSDFFIISVMGLTQPARKPRHLEARFRQRMQRYAVHSNSNGKASPVVVVGVSPREPLQQIPVHSHTKGSARHEAFVEARRRKLAHRQDHIRRRVAAHRTQALQGELERRSQMQAALDLVTQKRNQLLAERVQTLSQTVAHAKKVARNQSERSARLTADLAHAIETRLRVSAMRRSRLQTIPRSRLLDPHSWALAETYAVRSEAATTVQIWWRRCKLAPAISTFSKLQLSLSSARQMPFQQLMELVQSSRLIKAVAHLLLRARRFDSCSTPQRQWRNPARILLAAFMIVAHPLEMLQPLGPQEEALKTLAETMLSHFQAWVTGASTGSMVVLGRKFLDSYAAYYAAFDAWKSRDTVKMVDDLVSHFLDLEALWLSVKDQEGAQEQWAPRIDAQQKIALDRLGQFGPDALEKINTERMNRSASGATASPDLGLQQMQHNKASSTDISQQNQSSKSRCTSPELFQAASLKPASDSVVKSRRSRRRLSTTSSSRSASPILDSNTLSSPVMESAPPSQELQEFGHIFSNEVLAHELLMDPDFKLAKPIRSPLEMRIAGIARQAFFDNVGQEIAAGNYANHVVLLLKEIKQGLLDMVSTDGKIATEINSVLDFDLIHQQITHGVFDLHKTMHYAGEKMLQLCAPMRDASIRHLDASTDMANALSMMLDILSEMKLDLSNYRLQALKPHLQRQSVDYERSKFDNALRDGSVSLERTRAWLSTAVAGIRAINNQRNPERINHPENSVKFQDALHEGVLNLVFGNVAVDPATMAETLVMDAARIYAFQNQAQAVTVIAALVMLTGNIVPQLRSGFDDHGLAELLSELKVLLADKETCLDHLVTLIVTKANASLEKRQSVLLGLACNASPSSSSSPSSSPPVSDAVHVLTSEQETLIKTMVTKTLSNRDPVYMLLSRRVRMTLRQYLDHGVFRKDVLKKYGLDVVASELEDLSTRVFMLTKHNKNVHAAHYDDILRELV</sequence>
<comment type="caution">
    <text evidence="3">The sequence shown here is derived from an EMBL/GenBank/DDBJ whole genome shotgun (WGS) entry which is preliminary data.</text>
</comment>
<proteinExistence type="inferred from homology"/>
<organism evidence="3 4">
    <name type="scientific">Batrachochytrium salamandrivorans</name>
    <dbReference type="NCBI Taxonomy" id="1357716"/>
    <lineage>
        <taxon>Eukaryota</taxon>
        <taxon>Fungi</taxon>
        <taxon>Fungi incertae sedis</taxon>
        <taxon>Chytridiomycota</taxon>
        <taxon>Chytridiomycota incertae sedis</taxon>
        <taxon>Chytridiomycetes</taxon>
        <taxon>Rhizophydiales</taxon>
        <taxon>Rhizophydiales incertae sedis</taxon>
        <taxon>Batrachochytrium</taxon>
    </lineage>
</organism>
<dbReference type="InterPro" id="IPR008862">
    <property type="entry name" value="Tcp11"/>
</dbReference>
<feature type="compositionally biased region" description="Low complexity" evidence="2">
    <location>
        <begin position="488"/>
        <end position="497"/>
    </location>
</feature>
<evidence type="ECO:0000256" key="1">
    <source>
        <dbReference type="ARBA" id="ARBA00010954"/>
    </source>
</evidence>
<evidence type="ECO:0000313" key="4">
    <source>
        <dbReference type="Proteomes" id="UP001648503"/>
    </source>
</evidence>
<reference evidence="3 4" key="1">
    <citation type="submission" date="2021-02" db="EMBL/GenBank/DDBJ databases">
        <title>Variation within the Batrachochytrium salamandrivorans European outbreak.</title>
        <authorList>
            <person name="Kelly M."/>
            <person name="Pasmans F."/>
            <person name="Shea T.P."/>
            <person name="Munoz J.F."/>
            <person name="Carranza S."/>
            <person name="Cuomo C.A."/>
            <person name="Martel A."/>
        </authorList>
    </citation>
    <scope>NUCLEOTIDE SEQUENCE [LARGE SCALE GENOMIC DNA]</scope>
    <source>
        <strain evidence="3 4">AMFP18/2</strain>
    </source>
</reference>
<feature type="compositionally biased region" description="Polar residues" evidence="2">
    <location>
        <begin position="436"/>
        <end position="460"/>
    </location>
</feature>
<keyword evidence="4" id="KW-1185">Reference proteome</keyword>
<feature type="compositionally biased region" description="Polar residues" evidence="2">
    <location>
        <begin position="500"/>
        <end position="517"/>
    </location>
</feature>
<name>A0ABQ8FHG3_9FUNG</name>
<dbReference type="EMBL" id="JAFCIX010000110">
    <property type="protein sequence ID" value="KAH6598376.1"/>
    <property type="molecule type" value="Genomic_DNA"/>
</dbReference>
<dbReference type="Proteomes" id="UP001648503">
    <property type="component" value="Unassembled WGS sequence"/>
</dbReference>
<protein>
    <submittedName>
        <fullName evidence="3">Uncharacterized protein</fullName>
    </submittedName>
</protein>
<gene>
    <name evidence="3" type="ORF">BASA50_003797</name>
</gene>
<accession>A0ABQ8FHG3</accession>
<dbReference type="PANTHER" id="PTHR12832">
    <property type="entry name" value="TESTIS-SPECIFIC PROTEIN PBS13 T-COMPLEX 11"/>
    <property type="match status" value="1"/>
</dbReference>
<dbReference type="PANTHER" id="PTHR12832:SF11">
    <property type="entry name" value="LD23868P"/>
    <property type="match status" value="1"/>
</dbReference>
<evidence type="ECO:0000256" key="2">
    <source>
        <dbReference type="SAM" id="MobiDB-lite"/>
    </source>
</evidence>